<protein>
    <submittedName>
        <fullName evidence="1">Uncharacterized protein</fullName>
    </submittedName>
</protein>
<feature type="non-terminal residue" evidence="1">
    <location>
        <position position="98"/>
    </location>
</feature>
<accession>A0A9W6ZIX4</accession>
<name>A0A9W6ZIX4_9STRA</name>
<reference evidence="1" key="1">
    <citation type="submission" date="2022-07" db="EMBL/GenBank/DDBJ databases">
        <title>Genome analysis of Parmales, a sister group of diatoms, reveals the evolutionary specialization of diatoms from phago-mixotrophs to photoautotrophs.</title>
        <authorList>
            <person name="Ban H."/>
            <person name="Sato S."/>
            <person name="Yoshikawa S."/>
            <person name="Kazumasa Y."/>
            <person name="Nakamura Y."/>
            <person name="Ichinomiya M."/>
            <person name="Saitoh K."/>
            <person name="Sato N."/>
            <person name="Blanc-Mathieu R."/>
            <person name="Endo H."/>
            <person name="Kuwata A."/>
            <person name="Ogata H."/>
        </authorList>
    </citation>
    <scope>NUCLEOTIDE SEQUENCE</scope>
</reference>
<comment type="caution">
    <text evidence="1">The sequence shown here is derived from an EMBL/GenBank/DDBJ whole genome shotgun (WGS) entry which is preliminary data.</text>
</comment>
<sequence length="98" mass="10596">LTSLLRQTLLNLARSTPPPVAVSYLALAKDVAKWVAADHLARLAKHRGCAPDFGDALERTPLVLAVVKSGAVVLRRSRAGRGLWEAWWKNGGEGEART</sequence>
<organism evidence="1 2">
    <name type="scientific">Triparma retinervis</name>
    <dbReference type="NCBI Taxonomy" id="2557542"/>
    <lineage>
        <taxon>Eukaryota</taxon>
        <taxon>Sar</taxon>
        <taxon>Stramenopiles</taxon>
        <taxon>Ochrophyta</taxon>
        <taxon>Bolidophyceae</taxon>
        <taxon>Parmales</taxon>
        <taxon>Triparmaceae</taxon>
        <taxon>Triparma</taxon>
    </lineage>
</organism>
<dbReference type="Proteomes" id="UP001165082">
    <property type="component" value="Unassembled WGS sequence"/>
</dbReference>
<keyword evidence="2" id="KW-1185">Reference proteome</keyword>
<evidence type="ECO:0000313" key="1">
    <source>
        <dbReference type="EMBL" id="GMH50830.1"/>
    </source>
</evidence>
<evidence type="ECO:0000313" key="2">
    <source>
        <dbReference type="Proteomes" id="UP001165082"/>
    </source>
</evidence>
<proteinExistence type="predicted"/>
<gene>
    <name evidence="1" type="ORF">TrRE_jg10475</name>
</gene>
<feature type="non-terminal residue" evidence="1">
    <location>
        <position position="1"/>
    </location>
</feature>
<dbReference type="AlphaFoldDB" id="A0A9W6ZIX4"/>
<dbReference type="EMBL" id="BRXZ01004540">
    <property type="protein sequence ID" value="GMH50830.1"/>
    <property type="molecule type" value="Genomic_DNA"/>
</dbReference>